<evidence type="ECO:0000313" key="2">
    <source>
        <dbReference type="Proteomes" id="UP000823736"/>
    </source>
</evidence>
<organism evidence="1 2">
    <name type="scientific">Halolamina salifodinae</name>
    <dbReference type="NCBI Taxonomy" id="1202767"/>
    <lineage>
        <taxon>Archaea</taxon>
        <taxon>Methanobacteriati</taxon>
        <taxon>Methanobacteriota</taxon>
        <taxon>Stenosarchaea group</taxon>
        <taxon>Halobacteria</taxon>
        <taxon>Halobacteriales</taxon>
        <taxon>Haloferacaceae</taxon>
    </lineage>
</organism>
<gene>
    <name evidence="1" type="ORF">J2753_000200</name>
</gene>
<dbReference type="RefSeq" id="WP_209489579.1">
    <property type="nucleotide sequence ID" value="NZ_JAGGLC010000001.1"/>
</dbReference>
<dbReference type="OrthoDB" id="201863at2157"/>
<comment type="caution">
    <text evidence="1">The sequence shown here is derived from an EMBL/GenBank/DDBJ whole genome shotgun (WGS) entry which is preliminary data.</text>
</comment>
<keyword evidence="2" id="KW-1185">Reference proteome</keyword>
<dbReference type="Proteomes" id="UP000823736">
    <property type="component" value="Unassembled WGS sequence"/>
</dbReference>
<name>A0A8T4GRS2_9EURY</name>
<proteinExistence type="predicted"/>
<evidence type="ECO:0000313" key="1">
    <source>
        <dbReference type="EMBL" id="MBP1985727.1"/>
    </source>
</evidence>
<sequence>MRRRALLGALGAGIAGGAGCLSAPGPDGLLGVPASETPWGEDWRTESVDRVVVDSGRAERTGIDASETTLTLPTATATFSLVNRTGDPLQVNPHGWALWRRESDGWRGIYPDGYLQPLTALRPGESISWALRIDNRGTGQGDVEIDTEGDLPTFAGIDPGRYAVSNEVRFSDQPVLVVSVFDIVGE</sequence>
<dbReference type="PROSITE" id="PS51257">
    <property type="entry name" value="PROKAR_LIPOPROTEIN"/>
    <property type="match status" value="1"/>
</dbReference>
<dbReference type="AlphaFoldDB" id="A0A8T4GRS2"/>
<accession>A0A8T4GRS2</accession>
<dbReference type="EMBL" id="JAGGLC010000001">
    <property type="protein sequence ID" value="MBP1985727.1"/>
    <property type="molecule type" value="Genomic_DNA"/>
</dbReference>
<protein>
    <submittedName>
        <fullName evidence="1">Uncharacterized protein</fullName>
    </submittedName>
</protein>
<reference evidence="1" key="1">
    <citation type="submission" date="2021-03" db="EMBL/GenBank/DDBJ databases">
        <title>Genomic Encyclopedia of Type Strains, Phase IV (KMG-IV): sequencing the most valuable type-strain genomes for metagenomic binning, comparative biology and taxonomic classification.</title>
        <authorList>
            <person name="Goeker M."/>
        </authorList>
    </citation>
    <scope>NUCLEOTIDE SEQUENCE</scope>
    <source>
        <strain evidence="1">DSM 26232</strain>
    </source>
</reference>